<dbReference type="InterPro" id="IPR036390">
    <property type="entry name" value="WH_DNA-bd_sf"/>
</dbReference>
<dbReference type="EMBL" id="SSOD01000014">
    <property type="protein sequence ID" value="THF59241.1"/>
    <property type="molecule type" value="Genomic_DNA"/>
</dbReference>
<dbReference type="AlphaFoldDB" id="A0A4V3WAH0"/>
<dbReference type="InterPro" id="IPR011663">
    <property type="entry name" value="UTRA"/>
</dbReference>
<dbReference type="Gene3D" id="1.10.10.10">
    <property type="entry name" value="Winged helix-like DNA-binding domain superfamily/Winged helix DNA-binding domain"/>
    <property type="match status" value="1"/>
</dbReference>
<evidence type="ECO:0000313" key="5">
    <source>
        <dbReference type="EMBL" id="THF59241.1"/>
    </source>
</evidence>
<dbReference type="PANTHER" id="PTHR44846">
    <property type="entry name" value="MANNOSYL-D-GLYCERATE TRANSPORT/METABOLISM SYSTEM REPRESSOR MNGR-RELATED"/>
    <property type="match status" value="1"/>
</dbReference>
<dbReference type="SUPFAM" id="SSF64288">
    <property type="entry name" value="Chorismate lyase-like"/>
    <property type="match status" value="1"/>
</dbReference>
<dbReference type="InterPro" id="IPR050679">
    <property type="entry name" value="Bact_HTH_transcr_reg"/>
</dbReference>
<keyword evidence="1" id="KW-0805">Transcription regulation</keyword>
<name>A0A4V3WAH0_9RHOO</name>
<keyword evidence="6" id="KW-1185">Reference proteome</keyword>
<evidence type="ECO:0000256" key="2">
    <source>
        <dbReference type="ARBA" id="ARBA00023125"/>
    </source>
</evidence>
<reference evidence="5 6" key="1">
    <citation type="submission" date="2019-04" db="EMBL/GenBank/DDBJ databases">
        <title>Azoarcus rhizosphaerae sp. nov. isolated from rhizosphere of Ficus religiosa.</title>
        <authorList>
            <person name="Lin S.-Y."/>
            <person name="Hameed A."/>
            <person name="Hsu Y.-H."/>
            <person name="Young C.-C."/>
        </authorList>
    </citation>
    <scope>NUCLEOTIDE SEQUENCE [LARGE SCALE GENOMIC DNA]</scope>
    <source>
        <strain evidence="5 6">CC-YHH848</strain>
    </source>
</reference>
<protein>
    <submittedName>
        <fullName evidence="5">Phosphonate metabolism transcriptional regulator PhnF</fullName>
    </submittedName>
</protein>
<evidence type="ECO:0000313" key="6">
    <source>
        <dbReference type="Proteomes" id="UP000307956"/>
    </source>
</evidence>
<dbReference type="Pfam" id="PF07702">
    <property type="entry name" value="UTRA"/>
    <property type="match status" value="1"/>
</dbReference>
<dbReference type="InterPro" id="IPR000524">
    <property type="entry name" value="Tscrpt_reg_HTH_GntR"/>
</dbReference>
<dbReference type="SMART" id="SM00345">
    <property type="entry name" value="HTH_GNTR"/>
    <property type="match status" value="1"/>
</dbReference>
<evidence type="ECO:0000256" key="1">
    <source>
        <dbReference type="ARBA" id="ARBA00023015"/>
    </source>
</evidence>
<dbReference type="PROSITE" id="PS50949">
    <property type="entry name" value="HTH_GNTR"/>
    <property type="match status" value="1"/>
</dbReference>
<gene>
    <name evidence="5" type="primary">phnF</name>
    <name evidence="5" type="ORF">E6O51_16075</name>
</gene>
<dbReference type="GO" id="GO:0045892">
    <property type="term" value="P:negative regulation of DNA-templated transcription"/>
    <property type="evidence" value="ECO:0007669"/>
    <property type="project" value="TreeGrafter"/>
</dbReference>
<dbReference type="InterPro" id="IPR036388">
    <property type="entry name" value="WH-like_DNA-bd_sf"/>
</dbReference>
<dbReference type="PANTHER" id="PTHR44846:SF1">
    <property type="entry name" value="MANNOSYL-D-GLYCERATE TRANSPORT_METABOLISM SYSTEM REPRESSOR MNGR-RELATED"/>
    <property type="match status" value="1"/>
</dbReference>
<dbReference type="SUPFAM" id="SSF46785">
    <property type="entry name" value="Winged helix' DNA-binding domain"/>
    <property type="match status" value="1"/>
</dbReference>
<dbReference type="NCBIfam" id="TIGR02325">
    <property type="entry name" value="C_P_lyase_phnF"/>
    <property type="match status" value="1"/>
</dbReference>
<dbReference type="PRINTS" id="PR00035">
    <property type="entry name" value="HTHGNTR"/>
</dbReference>
<comment type="caution">
    <text evidence="5">The sequence shown here is derived from an EMBL/GenBank/DDBJ whole genome shotgun (WGS) entry which is preliminary data.</text>
</comment>
<proteinExistence type="predicted"/>
<accession>A0A4V3WAH0</accession>
<evidence type="ECO:0000259" key="4">
    <source>
        <dbReference type="PROSITE" id="PS50949"/>
    </source>
</evidence>
<sequence length="270" mass="29302">MTHTAAVCSLHVTICRLTMNFTPDHDLAPPTERLTPRRWEAIAAALREDITAGRFAPGEKLPNEARLAERFAVNRHTLRQAVQALAREGYVKVVHGSGTYVRELVLDYALQRRTRLSENLAEAGERAQRELLRVERAEAGEWARALKVGAKSPVVVIRTRASVRGRPIGISTAAYPCPRLEGIAQAFEAEGSITAALKRLGVEDYSRVRSTISARLPTPAEADALARPATQPVLVVSYTNADPDGVPVEAGVTLFAADAVQLTVEPEALS</sequence>
<dbReference type="Proteomes" id="UP000307956">
    <property type="component" value="Unassembled WGS sequence"/>
</dbReference>
<evidence type="ECO:0000256" key="3">
    <source>
        <dbReference type="ARBA" id="ARBA00023163"/>
    </source>
</evidence>
<dbReference type="SMART" id="SM00866">
    <property type="entry name" value="UTRA"/>
    <property type="match status" value="1"/>
</dbReference>
<dbReference type="GO" id="GO:0003677">
    <property type="term" value="F:DNA binding"/>
    <property type="evidence" value="ECO:0007669"/>
    <property type="project" value="UniProtKB-KW"/>
</dbReference>
<keyword evidence="3" id="KW-0804">Transcription</keyword>
<feature type="domain" description="HTH gntR-type" evidence="4">
    <location>
        <begin position="36"/>
        <end position="104"/>
    </location>
</feature>
<dbReference type="InterPro" id="IPR028978">
    <property type="entry name" value="Chorismate_lyase_/UTRA_dom_sf"/>
</dbReference>
<dbReference type="OrthoDB" id="6626198at2"/>
<dbReference type="Pfam" id="PF00392">
    <property type="entry name" value="GntR"/>
    <property type="match status" value="1"/>
</dbReference>
<dbReference type="GO" id="GO:0003700">
    <property type="term" value="F:DNA-binding transcription factor activity"/>
    <property type="evidence" value="ECO:0007669"/>
    <property type="project" value="InterPro"/>
</dbReference>
<dbReference type="InterPro" id="IPR012702">
    <property type="entry name" value="CP_lyase_PhnF"/>
</dbReference>
<dbReference type="Gene3D" id="3.40.1410.10">
    <property type="entry name" value="Chorismate lyase-like"/>
    <property type="match status" value="1"/>
</dbReference>
<dbReference type="CDD" id="cd07377">
    <property type="entry name" value="WHTH_GntR"/>
    <property type="match status" value="1"/>
</dbReference>
<organism evidence="5 6">
    <name type="scientific">Pseudothauera rhizosphaerae</name>
    <dbReference type="NCBI Taxonomy" id="2565932"/>
    <lineage>
        <taxon>Bacteria</taxon>
        <taxon>Pseudomonadati</taxon>
        <taxon>Pseudomonadota</taxon>
        <taxon>Betaproteobacteria</taxon>
        <taxon>Rhodocyclales</taxon>
        <taxon>Zoogloeaceae</taxon>
        <taxon>Pseudothauera</taxon>
    </lineage>
</organism>
<keyword evidence="2" id="KW-0238">DNA-binding</keyword>